<feature type="compositionally biased region" description="Basic and acidic residues" evidence="1">
    <location>
        <begin position="215"/>
        <end position="241"/>
    </location>
</feature>
<protein>
    <submittedName>
        <fullName evidence="3">Pinin/SDK/MemA protein</fullName>
    </submittedName>
</protein>
<dbReference type="EMBL" id="CCYA01000089">
    <property type="protein sequence ID" value="CEH11960.1"/>
    <property type="molecule type" value="Genomic_DNA"/>
</dbReference>
<sequence length="592" mass="63246">MPATRSTRSTRSTRATRSAKDAIDEASEGAQAAETEAKVAIDGAERQAEPQVGSGGDAKGKEKGRASTRKVAAAGNGAASNRAKASTSSNGKSARSPKKEKGAGDDEEEEVQEQVEPDQSSQSEAVQMSSATKAEVAHASPAVEVETHSAKTNSEAVSGMEESNTPADGQVPQGSEAAQEPIALVIESDPVVLAAPSGDAAPPRRRAADSATSDATKHTAMEMAGHGHESEPVTAPLDDKPATCVSPVMQDTKEDVEMSKTELAQAPSTRSSARQARRAAGAKAATDSLRLDERKREEQADVAMTDAAAEEETTSATLAPGQVDQPIEAEQASRSEMSPTRERENKESAVAPATKDERRVRPRMDNELAKRGKRMFGMLNSTLGKAKEENERMASGEGAKRRAELASRLANKRAANERLVECARRLSQLESQIILQASKISSSESAFNALRSSKHRLASFLVTPVGNRLRDVQMEKRERAKEVPNAIGPPSDRGEDATDDAMAKAEAEWTEDKAKMVKELDELKRKYAALQAEMDQESAEAASLAPLRPTAQAPKRAERVDEEMGERDADEEVRRDANGEALSLEDAEMVLS</sequence>
<feature type="compositionally biased region" description="Basic and acidic residues" evidence="1">
    <location>
        <begin position="385"/>
        <end position="404"/>
    </location>
</feature>
<evidence type="ECO:0000313" key="3">
    <source>
        <dbReference type="EMBL" id="CEH11960.1"/>
    </source>
</evidence>
<feature type="region of interest" description="Disordered" evidence="1">
    <location>
        <begin position="476"/>
        <end position="508"/>
    </location>
</feature>
<dbReference type="Proteomes" id="UP000054845">
    <property type="component" value="Unassembled WGS sequence"/>
</dbReference>
<feature type="compositionally biased region" description="Basic and acidic residues" evidence="1">
    <location>
        <begin position="354"/>
        <end position="370"/>
    </location>
</feature>
<organism evidence="3 4">
    <name type="scientific">Ceraceosorus bombacis</name>
    <dbReference type="NCBI Taxonomy" id="401625"/>
    <lineage>
        <taxon>Eukaryota</taxon>
        <taxon>Fungi</taxon>
        <taxon>Dikarya</taxon>
        <taxon>Basidiomycota</taxon>
        <taxon>Ustilaginomycotina</taxon>
        <taxon>Exobasidiomycetes</taxon>
        <taxon>Ceraceosorales</taxon>
        <taxon>Ceraceosoraceae</taxon>
        <taxon>Ceraceosorus</taxon>
    </lineage>
</organism>
<feature type="compositionally biased region" description="Basic and acidic residues" evidence="1">
    <location>
        <begin position="35"/>
        <end position="48"/>
    </location>
</feature>
<reference evidence="3 4" key="1">
    <citation type="submission" date="2014-09" db="EMBL/GenBank/DDBJ databases">
        <authorList>
            <person name="Magalhaes I.L.F."/>
            <person name="Oliveira U."/>
            <person name="Santos F.R."/>
            <person name="Vidigal T.H.D.A."/>
            <person name="Brescovit A.D."/>
            <person name="Santos A.J."/>
        </authorList>
    </citation>
    <scope>NUCLEOTIDE SEQUENCE [LARGE SCALE GENOMIC DNA]</scope>
</reference>
<dbReference type="AlphaFoldDB" id="A0A0P1B7W5"/>
<evidence type="ECO:0000256" key="1">
    <source>
        <dbReference type="SAM" id="MobiDB-lite"/>
    </source>
</evidence>
<feature type="compositionally biased region" description="Acidic residues" evidence="1">
    <location>
        <begin position="560"/>
        <end position="571"/>
    </location>
</feature>
<feature type="region of interest" description="Disordered" evidence="1">
    <location>
        <begin position="1"/>
        <end position="404"/>
    </location>
</feature>
<proteinExistence type="predicted"/>
<feature type="domain" description="Pinin/SDK/MemA protein" evidence="2">
    <location>
        <begin position="367"/>
        <end position="463"/>
    </location>
</feature>
<accession>A0A0P1B7W5</accession>
<evidence type="ECO:0000259" key="2">
    <source>
        <dbReference type="Pfam" id="PF04696"/>
    </source>
</evidence>
<feature type="compositionally biased region" description="Basic and acidic residues" evidence="1">
    <location>
        <begin position="289"/>
        <end position="299"/>
    </location>
</feature>
<dbReference type="STRING" id="401625.A0A0P1B7W5"/>
<name>A0A0P1B7W5_9BASI</name>
<evidence type="ECO:0000313" key="4">
    <source>
        <dbReference type="Proteomes" id="UP000054845"/>
    </source>
</evidence>
<feature type="compositionally biased region" description="Low complexity" evidence="1">
    <location>
        <begin position="69"/>
        <end position="86"/>
    </location>
</feature>
<feature type="compositionally biased region" description="Acidic residues" evidence="1">
    <location>
        <begin position="583"/>
        <end position="592"/>
    </location>
</feature>
<feature type="compositionally biased region" description="Basic and acidic residues" evidence="1">
    <location>
        <begin position="251"/>
        <end position="260"/>
    </location>
</feature>
<dbReference type="OrthoDB" id="330772at2759"/>
<feature type="compositionally biased region" description="Low complexity" evidence="1">
    <location>
        <begin position="264"/>
        <end position="288"/>
    </location>
</feature>
<feature type="compositionally biased region" description="Acidic residues" evidence="1">
    <location>
        <begin position="105"/>
        <end position="116"/>
    </location>
</feature>
<feature type="compositionally biased region" description="Low complexity" evidence="1">
    <location>
        <begin position="1"/>
        <end position="16"/>
    </location>
</feature>
<dbReference type="InterPro" id="IPR006786">
    <property type="entry name" value="Pinin_SDK_MemA"/>
</dbReference>
<keyword evidence="4" id="KW-1185">Reference proteome</keyword>
<feature type="region of interest" description="Disordered" evidence="1">
    <location>
        <begin position="532"/>
        <end position="592"/>
    </location>
</feature>
<feature type="compositionally biased region" description="Polar residues" evidence="1">
    <location>
        <begin position="150"/>
        <end position="167"/>
    </location>
</feature>
<dbReference type="Pfam" id="PF04696">
    <property type="entry name" value="Pinin_SDK_memA"/>
    <property type="match status" value="1"/>
</dbReference>
<feature type="compositionally biased region" description="Basic and acidic residues" evidence="1">
    <location>
        <begin position="492"/>
        <end position="508"/>
    </location>
</feature>